<name>A0A8D9ALH4_9HEMI</name>
<proteinExistence type="predicted"/>
<organism evidence="1">
    <name type="scientific">Cacopsylla melanoneura</name>
    <dbReference type="NCBI Taxonomy" id="428564"/>
    <lineage>
        <taxon>Eukaryota</taxon>
        <taxon>Metazoa</taxon>
        <taxon>Ecdysozoa</taxon>
        <taxon>Arthropoda</taxon>
        <taxon>Hexapoda</taxon>
        <taxon>Insecta</taxon>
        <taxon>Pterygota</taxon>
        <taxon>Neoptera</taxon>
        <taxon>Paraneoptera</taxon>
        <taxon>Hemiptera</taxon>
        <taxon>Sternorrhyncha</taxon>
        <taxon>Psylloidea</taxon>
        <taxon>Psyllidae</taxon>
        <taxon>Psyllinae</taxon>
        <taxon>Cacopsylla</taxon>
    </lineage>
</organism>
<dbReference type="AlphaFoldDB" id="A0A8D9ALH4"/>
<dbReference type="EMBL" id="HBUF01572482">
    <property type="protein sequence ID" value="CAG6767125.1"/>
    <property type="molecule type" value="Transcribed_RNA"/>
</dbReference>
<protein>
    <submittedName>
        <fullName evidence="1">Uncharacterized protein</fullName>
    </submittedName>
</protein>
<reference evidence="1" key="1">
    <citation type="submission" date="2021-05" db="EMBL/GenBank/DDBJ databases">
        <authorList>
            <person name="Alioto T."/>
            <person name="Alioto T."/>
            <person name="Gomez Garrido J."/>
        </authorList>
    </citation>
    <scope>NUCLEOTIDE SEQUENCE</scope>
</reference>
<evidence type="ECO:0000313" key="1">
    <source>
        <dbReference type="EMBL" id="CAG6767125.1"/>
    </source>
</evidence>
<sequence>MHLKIVMSKILIAIFNPDMPSSFILTNRNTHLPEILIVSIDSLYLEYSIIFSLALSTPWSFHNLTYESMIFSLDVCFLAVSCSSTKHSKGIRFRFFLHCSTSFFFSPSITCFTISKVLAKLYQVAISK</sequence>
<accession>A0A8D9ALH4</accession>